<proteinExistence type="predicted"/>
<feature type="domain" description="Serine/threonine-protein kinase WNK CCTL2" evidence="2">
    <location>
        <begin position="336"/>
        <end position="409"/>
    </location>
</feature>
<feature type="non-terminal residue" evidence="3">
    <location>
        <position position="1"/>
    </location>
</feature>
<dbReference type="InterPro" id="IPR056865">
    <property type="entry name" value="CCTL2_WNK"/>
</dbReference>
<feature type="non-terminal residue" evidence="3">
    <location>
        <position position="508"/>
    </location>
</feature>
<feature type="region of interest" description="Disordered" evidence="1">
    <location>
        <begin position="428"/>
        <end position="447"/>
    </location>
</feature>
<dbReference type="EMBL" id="JAHRIM010040225">
    <property type="protein sequence ID" value="MEQ2266445.1"/>
    <property type="molecule type" value="Genomic_DNA"/>
</dbReference>
<evidence type="ECO:0000313" key="4">
    <source>
        <dbReference type="Proteomes" id="UP001444071"/>
    </source>
</evidence>
<reference evidence="3 4" key="1">
    <citation type="submission" date="2021-06" db="EMBL/GenBank/DDBJ databases">
        <authorList>
            <person name="Palmer J.M."/>
        </authorList>
    </citation>
    <scope>NUCLEOTIDE SEQUENCE [LARGE SCALE GENOMIC DNA]</scope>
    <source>
        <strain evidence="3 4">XR_2019</strain>
        <tissue evidence="3">Muscle</tissue>
    </source>
</reference>
<feature type="region of interest" description="Disordered" evidence="1">
    <location>
        <begin position="471"/>
        <end position="508"/>
    </location>
</feature>
<sequence length="508" mass="54280">PSSHLSPDTSGSFPLCSPPPPLLPLPISTQFPSPYPVVHMPAPFSPVSLPSTYSSDAAMSASYYSPSPHLPSLPLTPHTALTSVPSLGTPQTPLSTPQNMSSLALPFPHLIIANSPVMPQQQGGTSTFQHHTSSLHSTHPLTFSQVQPTPFPAPHPEQELADQPVQVSAPHGTLGDVQLLETVPPVPRVSSGCSSTSDSDTSSKNTANYGLSPTSSTTPAQAAAPAITSVLQPVGIHTTVPVSECASLATAQQHIETSSVHGSFQQETCVEDVLRDRAISLSSYTYDSLNSDVASGRETSDGYESLASGSKGDMKPRKHHRKSARTRSRQERTSKPKLSMLNVCNTGDKMVECQLETHNHKMVTFKFDLDGDAPEEIATYMVENGFILPLEKEIFIDQLKDIMDKAEDMLHEDMGDEKDTTLSCSPLQGQMSEVGEGQQPGAPQPVYQQNGSITFLHTGKRWFIICPVEETPPCVQDTPSDGTATQSPGSSANTQPADSTTARPSRGD</sequence>
<feature type="compositionally biased region" description="Polar residues" evidence="1">
    <location>
        <begin position="477"/>
        <end position="508"/>
    </location>
</feature>
<name>A0ABV0WAH7_9TELE</name>
<dbReference type="Gene3D" id="3.10.20.90">
    <property type="entry name" value="Phosphatidylinositol 3-kinase Catalytic Subunit, Chain A, domain 1"/>
    <property type="match status" value="1"/>
</dbReference>
<evidence type="ECO:0000259" key="2">
    <source>
        <dbReference type="Pfam" id="PF24889"/>
    </source>
</evidence>
<dbReference type="InterPro" id="IPR050588">
    <property type="entry name" value="WNK_Ser-Thr_kinase"/>
</dbReference>
<dbReference type="Pfam" id="PF24889">
    <property type="entry name" value="CCTL2_WNK"/>
    <property type="match status" value="1"/>
</dbReference>
<feature type="region of interest" description="Disordered" evidence="1">
    <location>
        <begin position="290"/>
        <end position="335"/>
    </location>
</feature>
<evidence type="ECO:0000256" key="1">
    <source>
        <dbReference type="SAM" id="MobiDB-lite"/>
    </source>
</evidence>
<dbReference type="Proteomes" id="UP001444071">
    <property type="component" value="Unassembled WGS sequence"/>
</dbReference>
<comment type="caution">
    <text evidence="3">The sequence shown here is derived from an EMBL/GenBank/DDBJ whole genome shotgun (WGS) entry which is preliminary data.</text>
</comment>
<evidence type="ECO:0000313" key="3">
    <source>
        <dbReference type="EMBL" id="MEQ2266445.1"/>
    </source>
</evidence>
<feature type="compositionally biased region" description="Low complexity" evidence="1">
    <location>
        <begin position="190"/>
        <end position="203"/>
    </location>
</feature>
<gene>
    <name evidence="3" type="ORF">XENORESO_004927</name>
</gene>
<protein>
    <recommendedName>
        <fullName evidence="2">Serine/threonine-protein kinase WNK CCTL2 domain-containing protein</fullName>
    </recommendedName>
</protein>
<feature type="region of interest" description="Disordered" evidence="1">
    <location>
        <begin position="185"/>
        <end position="220"/>
    </location>
</feature>
<keyword evidence="4" id="KW-1185">Reference proteome</keyword>
<dbReference type="PANTHER" id="PTHR13902">
    <property type="entry name" value="SERINE/THREONINE-PROTEIN KINASE WNK WITH NO LYSINE -RELATED"/>
    <property type="match status" value="1"/>
</dbReference>
<accession>A0ABV0WAH7</accession>
<feature type="compositionally biased region" description="Basic residues" evidence="1">
    <location>
        <begin position="316"/>
        <end position="327"/>
    </location>
</feature>
<organism evidence="3 4">
    <name type="scientific">Xenotaenia resolanae</name>
    <dbReference type="NCBI Taxonomy" id="208358"/>
    <lineage>
        <taxon>Eukaryota</taxon>
        <taxon>Metazoa</taxon>
        <taxon>Chordata</taxon>
        <taxon>Craniata</taxon>
        <taxon>Vertebrata</taxon>
        <taxon>Euteleostomi</taxon>
        <taxon>Actinopterygii</taxon>
        <taxon>Neopterygii</taxon>
        <taxon>Teleostei</taxon>
        <taxon>Neoteleostei</taxon>
        <taxon>Acanthomorphata</taxon>
        <taxon>Ovalentaria</taxon>
        <taxon>Atherinomorphae</taxon>
        <taxon>Cyprinodontiformes</taxon>
        <taxon>Goodeidae</taxon>
        <taxon>Xenotaenia</taxon>
    </lineage>
</organism>